<feature type="compositionally biased region" description="Polar residues" evidence="1">
    <location>
        <begin position="378"/>
        <end position="388"/>
    </location>
</feature>
<evidence type="ECO:0000256" key="1">
    <source>
        <dbReference type="SAM" id="MobiDB-lite"/>
    </source>
</evidence>
<dbReference type="AlphaFoldDB" id="A0A8H5MYX1"/>
<feature type="region of interest" description="Disordered" evidence="1">
    <location>
        <begin position="565"/>
        <end position="588"/>
    </location>
</feature>
<evidence type="ECO:0008006" key="4">
    <source>
        <dbReference type="Google" id="ProtNLM"/>
    </source>
</evidence>
<proteinExistence type="predicted"/>
<feature type="compositionally biased region" description="Low complexity" evidence="1">
    <location>
        <begin position="389"/>
        <end position="403"/>
    </location>
</feature>
<comment type="caution">
    <text evidence="2">The sequence shown here is derived from an EMBL/GenBank/DDBJ whole genome shotgun (WGS) entry which is preliminary data.</text>
</comment>
<dbReference type="EMBL" id="JAAOAM010000106">
    <property type="protein sequence ID" value="KAF5547461.1"/>
    <property type="molecule type" value="Genomic_DNA"/>
</dbReference>
<dbReference type="Proteomes" id="UP000522262">
    <property type="component" value="Unassembled WGS sequence"/>
</dbReference>
<evidence type="ECO:0000313" key="2">
    <source>
        <dbReference type="EMBL" id="KAF5547461.1"/>
    </source>
</evidence>
<gene>
    <name evidence="2" type="ORF">FMEXI_5157</name>
</gene>
<keyword evidence="3" id="KW-1185">Reference proteome</keyword>
<reference evidence="2 3" key="1">
    <citation type="submission" date="2020-05" db="EMBL/GenBank/DDBJ databases">
        <title>Identification and distribution of gene clusters putatively required for synthesis of sphingolipid metabolism inhibitors in phylogenetically diverse species of the filamentous fungus Fusarium.</title>
        <authorList>
            <person name="Kim H.-S."/>
            <person name="Busman M."/>
            <person name="Brown D.W."/>
            <person name="Divon H."/>
            <person name="Uhlig S."/>
            <person name="Proctor R.H."/>
        </authorList>
    </citation>
    <scope>NUCLEOTIDE SEQUENCE [LARGE SCALE GENOMIC DNA]</scope>
    <source>
        <strain evidence="2 3">NRRL 53147</strain>
    </source>
</reference>
<feature type="region of interest" description="Disordered" evidence="1">
    <location>
        <begin position="77"/>
        <end position="96"/>
    </location>
</feature>
<organism evidence="2 3">
    <name type="scientific">Fusarium mexicanum</name>
    <dbReference type="NCBI Taxonomy" id="751941"/>
    <lineage>
        <taxon>Eukaryota</taxon>
        <taxon>Fungi</taxon>
        <taxon>Dikarya</taxon>
        <taxon>Ascomycota</taxon>
        <taxon>Pezizomycotina</taxon>
        <taxon>Sordariomycetes</taxon>
        <taxon>Hypocreomycetidae</taxon>
        <taxon>Hypocreales</taxon>
        <taxon>Nectriaceae</taxon>
        <taxon>Fusarium</taxon>
        <taxon>Fusarium fujikuroi species complex</taxon>
    </lineage>
</organism>
<feature type="region of interest" description="Disordered" evidence="1">
    <location>
        <begin position="375"/>
        <end position="403"/>
    </location>
</feature>
<sequence length="588" mass="65264">MPYLDQYSPLYSYAGGSTRAGVGGLRAAEHLGRALAEVDGLFAGFTHLDETEPESRRSRSSSGHDDLALELDSLCSAAPTNSTPDSQPDAANPRNQARENAWASIRTVREGMQILWEHFVDVSYDVNLPTINNIRAEYHDSKGLRRAGVFAFRNTLTGPAPNDLVKIFAFCSLSYVVSRLLYSRGRLAEGDILAGIRLWLNALEDEDERKAFEVLAQRLWPEARNHLHFIDLNMGEQSRKLVTSLRRAETPFSAPSTQTYPVLPLASLGPQTQPMYEQQAPAYSYQLENSHELAIAPDLGTIDPVLLNMLAADISPAYVHNLTDRTYDESNFSLALSGTHDRVPEPDPSLWQGFDPGPVQLPHLDASAMGGATPWSAIPQSNAGSPVASTSSHESHSQSLSSTQTAEDILASLQGTSVFTAVLEYIREHGAFWFKLAGCGLVSKDLRSCLAWNQERSRKRKQIESSYIQPLSSEKYTRDLPARGIVSVVEAFFDQGLLQSIEDIKSYMERIAGLLFSDRVACQEFRDWVHGVQGSPQASSATPKATTKLKRLSCPRCEYTSDRSFNMERHHSMHERNEEDNNKKSRKS</sequence>
<protein>
    <recommendedName>
        <fullName evidence="4">C2H2-type domain-containing protein</fullName>
    </recommendedName>
</protein>
<accession>A0A8H5MYX1</accession>
<name>A0A8H5MYX1_9HYPO</name>
<evidence type="ECO:0000313" key="3">
    <source>
        <dbReference type="Proteomes" id="UP000522262"/>
    </source>
</evidence>